<name>A0A917UQR2_9DEIO</name>
<protein>
    <recommendedName>
        <fullName evidence="1">Spore coat protein U/FanG domain-containing protein</fullName>
    </recommendedName>
</protein>
<dbReference type="EMBL" id="BMOE01000007">
    <property type="protein sequence ID" value="GGJ78162.1"/>
    <property type="molecule type" value="Genomic_DNA"/>
</dbReference>
<keyword evidence="3" id="KW-1185">Reference proteome</keyword>
<dbReference type="Proteomes" id="UP000635726">
    <property type="component" value="Unassembled WGS sequence"/>
</dbReference>
<dbReference type="InterPro" id="IPR053167">
    <property type="entry name" value="Spore_coat_component"/>
</dbReference>
<sequence length="148" mass="14818">MTEAASPHPPRDRTARRGARHVAGLLTALLLSAAGALGTCTVGSATLSFGTYTSRTGASASGALTVTCTALTPYSLTLDNGMNFSVTRRMKASVAGGTYYLPYTVTIPLPTGVGSGSAASVAVTGTAPAGTNVPPGTYQDTLTLTVSF</sequence>
<dbReference type="PANTHER" id="PTHR37089">
    <property type="entry name" value="PROTEIN U-RELATED"/>
    <property type="match status" value="1"/>
</dbReference>
<dbReference type="AlphaFoldDB" id="A0A917UQR2"/>
<evidence type="ECO:0000313" key="3">
    <source>
        <dbReference type="Proteomes" id="UP000635726"/>
    </source>
</evidence>
<evidence type="ECO:0000259" key="1">
    <source>
        <dbReference type="Pfam" id="PF05229"/>
    </source>
</evidence>
<comment type="caution">
    <text evidence="2">The sequence shown here is derived from an EMBL/GenBank/DDBJ whole genome shotgun (WGS) entry which is preliminary data.</text>
</comment>
<dbReference type="InterPro" id="IPR007893">
    <property type="entry name" value="Spore_coat_U/FanG"/>
</dbReference>
<feature type="domain" description="Spore coat protein U/FanG" evidence="1">
    <location>
        <begin position="27"/>
        <end position="145"/>
    </location>
</feature>
<organism evidence="2 3">
    <name type="scientific">Deinococcus aquiradiocola</name>
    <dbReference type="NCBI Taxonomy" id="393059"/>
    <lineage>
        <taxon>Bacteria</taxon>
        <taxon>Thermotogati</taxon>
        <taxon>Deinococcota</taxon>
        <taxon>Deinococci</taxon>
        <taxon>Deinococcales</taxon>
        <taxon>Deinococcaceae</taxon>
        <taxon>Deinococcus</taxon>
    </lineage>
</organism>
<proteinExistence type="predicted"/>
<evidence type="ECO:0000313" key="2">
    <source>
        <dbReference type="EMBL" id="GGJ78162.1"/>
    </source>
</evidence>
<dbReference type="RefSeq" id="WP_188963393.1">
    <property type="nucleotide sequence ID" value="NZ_BMOE01000007.1"/>
</dbReference>
<reference evidence="2" key="1">
    <citation type="journal article" date="2014" name="Int. J. Syst. Evol. Microbiol.">
        <title>Complete genome sequence of Corynebacterium casei LMG S-19264T (=DSM 44701T), isolated from a smear-ripened cheese.</title>
        <authorList>
            <consortium name="US DOE Joint Genome Institute (JGI-PGF)"/>
            <person name="Walter F."/>
            <person name="Albersmeier A."/>
            <person name="Kalinowski J."/>
            <person name="Ruckert C."/>
        </authorList>
    </citation>
    <scope>NUCLEOTIDE SEQUENCE</scope>
    <source>
        <strain evidence="2">JCM 14371</strain>
    </source>
</reference>
<reference evidence="2" key="2">
    <citation type="submission" date="2020-09" db="EMBL/GenBank/DDBJ databases">
        <authorList>
            <person name="Sun Q."/>
            <person name="Ohkuma M."/>
        </authorList>
    </citation>
    <scope>NUCLEOTIDE SEQUENCE</scope>
    <source>
        <strain evidence="2">JCM 14371</strain>
    </source>
</reference>
<dbReference type="Pfam" id="PF05229">
    <property type="entry name" value="SCPU"/>
    <property type="match status" value="1"/>
</dbReference>
<accession>A0A917UQR2</accession>
<gene>
    <name evidence="2" type="ORF">GCM10008939_22650</name>
</gene>